<dbReference type="Pfam" id="PF22013">
    <property type="entry name" value="PG_1098_Fer"/>
    <property type="match status" value="1"/>
</dbReference>
<dbReference type="Gene3D" id="1.10.10.1110">
    <property type="entry name" value="Methyltransferase PG1098, N-terminal domain"/>
    <property type="match status" value="1"/>
</dbReference>
<dbReference type="SUPFAM" id="SSF53335">
    <property type="entry name" value="S-adenosyl-L-methionine-dependent methyltransferases"/>
    <property type="match status" value="1"/>
</dbReference>
<dbReference type="EMBL" id="BMGL01000010">
    <property type="protein sequence ID" value="GGE18162.1"/>
    <property type="molecule type" value="Genomic_DNA"/>
</dbReference>
<evidence type="ECO:0008006" key="5">
    <source>
        <dbReference type="Google" id="ProtNLM"/>
    </source>
</evidence>
<gene>
    <name evidence="3" type="ORF">GCM10010831_19210</name>
</gene>
<dbReference type="Gene3D" id="3.40.50.150">
    <property type="entry name" value="Vaccinia Virus protein VP39"/>
    <property type="match status" value="1"/>
</dbReference>
<reference evidence="3 4" key="1">
    <citation type="journal article" date="2014" name="Int. J. Syst. Evol. Microbiol.">
        <title>Complete genome sequence of Corynebacterium casei LMG S-19264T (=DSM 44701T), isolated from a smear-ripened cheese.</title>
        <authorList>
            <consortium name="US DOE Joint Genome Institute (JGI-PGF)"/>
            <person name="Walter F."/>
            <person name="Albersmeier A."/>
            <person name="Kalinowski J."/>
            <person name="Ruckert C."/>
        </authorList>
    </citation>
    <scope>NUCLEOTIDE SEQUENCE [LARGE SCALE GENOMIC DNA]</scope>
    <source>
        <strain evidence="3 4">CGMCC 1.12925</strain>
    </source>
</reference>
<accession>A0A916ZXS6</accession>
<dbReference type="AlphaFoldDB" id="A0A916ZXS6"/>
<dbReference type="InterPro" id="IPR029063">
    <property type="entry name" value="SAM-dependent_MTases_sf"/>
</dbReference>
<protein>
    <recommendedName>
        <fullName evidence="5">THUMP-like domain-containing protein</fullName>
    </recommendedName>
</protein>
<dbReference type="RefSeq" id="WP_188406629.1">
    <property type="nucleotide sequence ID" value="NZ_BMGL01000010.1"/>
</dbReference>
<evidence type="ECO:0000313" key="3">
    <source>
        <dbReference type="EMBL" id="GGE18162.1"/>
    </source>
</evidence>
<dbReference type="InterPro" id="IPR054168">
    <property type="entry name" value="PG_1098_Fer"/>
</dbReference>
<sequence>MLSKEHIKFIQNNLGKNVSKLILKGIPFSDVSTTFIAQQIAARQNLGKKLPNWVKNTTVVFPKKLNLEQSSSEQTAQYKSKIIQGNKIVCDLTGGFGIDTFALSGTNKKIIYIEKDNELAEIVKHNICEVFEKNNVEFEVSPAELYLENLHTRVDWLYMDPSRRNTAKQKVFLFEECEPNILDVLNLMKDKSKKALIKTSPLIDICYGIKNLKYVNKIHVVCVGNELKELLWELDFSVEKQKPTIKTIQYKSSITNTFNFCYNQSTNALIYSEPLQYLYEPNAALMKVGKFEDLAEVFQLKKLHPNSHLFTSNQLIKAFPGRAFLIKEIIDYKPKSLKKTLKNKKINVSTRNFPIMAKDLIKLFKINEGGNQYAFFTTDKNQQKKYILCTKEY</sequence>
<comment type="caution">
    <text evidence="3">The sequence shown here is derived from an EMBL/GenBank/DDBJ whole genome shotgun (WGS) entry which is preliminary data.</text>
</comment>
<evidence type="ECO:0000259" key="1">
    <source>
        <dbReference type="Pfam" id="PF18096"/>
    </source>
</evidence>
<organism evidence="3 4">
    <name type="scientific">Psychroflexus salis</name>
    <dbReference type="NCBI Taxonomy" id="1526574"/>
    <lineage>
        <taxon>Bacteria</taxon>
        <taxon>Pseudomonadati</taxon>
        <taxon>Bacteroidota</taxon>
        <taxon>Flavobacteriia</taxon>
        <taxon>Flavobacteriales</taxon>
        <taxon>Flavobacteriaceae</taxon>
        <taxon>Psychroflexus</taxon>
    </lineage>
</organism>
<dbReference type="InterPro" id="IPR041497">
    <property type="entry name" value="Thump-like"/>
</dbReference>
<evidence type="ECO:0000259" key="2">
    <source>
        <dbReference type="Pfam" id="PF22013"/>
    </source>
</evidence>
<dbReference type="Pfam" id="PF18096">
    <property type="entry name" value="Thump_like"/>
    <property type="match status" value="1"/>
</dbReference>
<feature type="domain" description="THUMP-like" evidence="1">
    <location>
        <begin position="321"/>
        <end position="391"/>
    </location>
</feature>
<name>A0A916ZXS6_9FLAO</name>
<feature type="domain" description="PG-1098 ferredoxin-like" evidence="2">
    <location>
        <begin position="277"/>
        <end position="320"/>
    </location>
</feature>
<proteinExistence type="predicted"/>
<dbReference type="Proteomes" id="UP000599688">
    <property type="component" value="Unassembled WGS sequence"/>
</dbReference>
<evidence type="ECO:0000313" key="4">
    <source>
        <dbReference type="Proteomes" id="UP000599688"/>
    </source>
</evidence>
<keyword evidence="4" id="KW-1185">Reference proteome</keyword>